<feature type="compositionally biased region" description="Polar residues" evidence="1">
    <location>
        <begin position="99"/>
        <end position="108"/>
    </location>
</feature>
<sequence length="126" mass="14114">DNKDVDVTETGHFFKSDRNSSSVSPETQNSLKLDECLSSISSKSQLSLDSDLFFNQMELLSIPKANYLDNNPFLESDRNLSSISPKNQLSLDNDPFPTSDKTPSNNNKDSIDEFFSDITSFLFACE</sequence>
<feature type="compositionally biased region" description="Polar residues" evidence="1">
    <location>
        <begin position="79"/>
        <end position="91"/>
    </location>
</feature>
<evidence type="ECO:0000256" key="1">
    <source>
        <dbReference type="SAM" id="MobiDB-lite"/>
    </source>
</evidence>
<evidence type="ECO:0000313" key="2">
    <source>
        <dbReference type="EMBL" id="CAG8750257.1"/>
    </source>
</evidence>
<comment type="caution">
    <text evidence="2">The sequence shown here is derived from an EMBL/GenBank/DDBJ whole genome shotgun (WGS) entry which is preliminary data.</text>
</comment>
<accession>A0ABN7VAT7</accession>
<feature type="region of interest" description="Disordered" evidence="1">
    <location>
        <begin position="1"/>
        <end position="31"/>
    </location>
</feature>
<keyword evidence="3" id="KW-1185">Reference proteome</keyword>
<organism evidence="2 3">
    <name type="scientific">Gigaspora margarita</name>
    <dbReference type="NCBI Taxonomy" id="4874"/>
    <lineage>
        <taxon>Eukaryota</taxon>
        <taxon>Fungi</taxon>
        <taxon>Fungi incertae sedis</taxon>
        <taxon>Mucoromycota</taxon>
        <taxon>Glomeromycotina</taxon>
        <taxon>Glomeromycetes</taxon>
        <taxon>Diversisporales</taxon>
        <taxon>Gigasporaceae</taxon>
        <taxon>Gigaspora</taxon>
    </lineage>
</organism>
<proteinExistence type="predicted"/>
<feature type="non-terminal residue" evidence="2">
    <location>
        <position position="1"/>
    </location>
</feature>
<feature type="region of interest" description="Disordered" evidence="1">
    <location>
        <begin position="79"/>
        <end position="109"/>
    </location>
</feature>
<dbReference type="Proteomes" id="UP000789901">
    <property type="component" value="Unassembled WGS sequence"/>
</dbReference>
<gene>
    <name evidence="2" type="ORF">GMARGA_LOCUS16306</name>
</gene>
<dbReference type="EMBL" id="CAJVQB010011764">
    <property type="protein sequence ID" value="CAG8750257.1"/>
    <property type="molecule type" value="Genomic_DNA"/>
</dbReference>
<evidence type="ECO:0000313" key="3">
    <source>
        <dbReference type="Proteomes" id="UP000789901"/>
    </source>
</evidence>
<name>A0ABN7VAT7_GIGMA</name>
<feature type="compositionally biased region" description="Polar residues" evidence="1">
    <location>
        <begin position="19"/>
        <end position="31"/>
    </location>
</feature>
<reference evidence="2 3" key="1">
    <citation type="submission" date="2021-06" db="EMBL/GenBank/DDBJ databases">
        <authorList>
            <person name="Kallberg Y."/>
            <person name="Tangrot J."/>
            <person name="Rosling A."/>
        </authorList>
    </citation>
    <scope>NUCLEOTIDE SEQUENCE [LARGE SCALE GENOMIC DNA]</scope>
    <source>
        <strain evidence="2 3">120-4 pot B 10/14</strain>
    </source>
</reference>
<protein>
    <submittedName>
        <fullName evidence="2">9608_t:CDS:1</fullName>
    </submittedName>
</protein>